<keyword evidence="4" id="KW-1185">Reference proteome</keyword>
<organism evidence="2 4">
    <name type="scientific">Papaver somniferum</name>
    <name type="common">Opium poppy</name>
    <dbReference type="NCBI Taxonomy" id="3469"/>
    <lineage>
        <taxon>Eukaryota</taxon>
        <taxon>Viridiplantae</taxon>
        <taxon>Streptophyta</taxon>
        <taxon>Embryophyta</taxon>
        <taxon>Tracheophyta</taxon>
        <taxon>Spermatophyta</taxon>
        <taxon>Magnoliopsida</taxon>
        <taxon>Ranunculales</taxon>
        <taxon>Papaveraceae</taxon>
        <taxon>Papaveroideae</taxon>
        <taxon>Papaver</taxon>
    </lineage>
</organism>
<name>A0A4Y7IC76_PAPSO</name>
<reference evidence="2 4" key="1">
    <citation type="journal article" date="2018" name="Science">
        <title>The opium poppy genome and morphinan production.</title>
        <authorList>
            <person name="Guo L."/>
            <person name="Winzer T."/>
            <person name="Yang X."/>
            <person name="Li Y."/>
            <person name="Ning Z."/>
            <person name="He Z."/>
            <person name="Teodor R."/>
            <person name="Lu Y."/>
            <person name="Bowser T.A."/>
            <person name="Graham I.A."/>
            <person name="Ye K."/>
        </authorList>
    </citation>
    <scope>NUCLEOTIDE SEQUENCE [LARGE SCALE GENOMIC DNA]</scope>
    <source>
        <strain evidence="4">cv. HN1</strain>
        <tissue evidence="2">Leaves</tissue>
    </source>
</reference>
<sequence length="98" mass="11031">MASTVISSSNKPRRRTCSCSPSNHPGAFRCSHHNQQTSVVVVLRNTNSGHEQSRNGRVRSADRELLKRALMPPVRRSARRCWDFRPTPSRLSTMSIAT</sequence>
<protein>
    <submittedName>
        <fullName evidence="2">Uncharacterized protein</fullName>
    </submittedName>
</protein>
<dbReference type="Proteomes" id="UP000316621">
    <property type="component" value="Chromosome 1"/>
</dbReference>
<dbReference type="EMBL" id="CM010720">
    <property type="protein sequence ID" value="RZC65396.1"/>
    <property type="molecule type" value="Genomic_DNA"/>
</dbReference>
<dbReference type="Gramene" id="RZC65396">
    <property type="protein sequence ID" value="RZC65396"/>
    <property type="gene ID" value="C5167_009091"/>
</dbReference>
<feature type="compositionally biased region" description="Polar residues" evidence="1">
    <location>
        <begin position="1"/>
        <end position="10"/>
    </location>
</feature>
<evidence type="ECO:0000256" key="1">
    <source>
        <dbReference type="SAM" id="MobiDB-lite"/>
    </source>
</evidence>
<dbReference type="Proteomes" id="UP000316621">
    <property type="component" value="Chromosome 6"/>
</dbReference>
<evidence type="ECO:0000313" key="4">
    <source>
        <dbReference type="Proteomes" id="UP000316621"/>
    </source>
</evidence>
<dbReference type="AlphaFoldDB" id="A0A4Y7IC76"/>
<dbReference type="Gramene" id="RZC46454">
    <property type="protein sequence ID" value="RZC46454"/>
    <property type="gene ID" value="C5167_039395"/>
</dbReference>
<dbReference type="EMBL" id="CM010715">
    <property type="protein sequence ID" value="RZC46454.1"/>
    <property type="molecule type" value="Genomic_DNA"/>
</dbReference>
<evidence type="ECO:0000313" key="2">
    <source>
        <dbReference type="EMBL" id="RZC46454.1"/>
    </source>
</evidence>
<gene>
    <name evidence="3" type="ORF">C5167_009091</name>
    <name evidence="2" type="ORF">C5167_039395</name>
</gene>
<evidence type="ECO:0000313" key="3">
    <source>
        <dbReference type="EMBL" id="RZC65396.1"/>
    </source>
</evidence>
<dbReference type="OMA" id="GSAKCAR"/>
<feature type="region of interest" description="Disordered" evidence="1">
    <location>
        <begin position="1"/>
        <end position="20"/>
    </location>
</feature>
<accession>A0A4Y7IC76</accession>
<proteinExistence type="predicted"/>